<feature type="transmembrane region" description="Helical" evidence="1">
    <location>
        <begin position="42"/>
        <end position="61"/>
    </location>
</feature>
<name>A0A0W0FT15_MONRR</name>
<proteinExistence type="predicted"/>
<feature type="transmembrane region" description="Helical" evidence="1">
    <location>
        <begin position="112"/>
        <end position="131"/>
    </location>
</feature>
<feature type="transmembrane region" description="Helical" evidence="1">
    <location>
        <begin position="81"/>
        <end position="100"/>
    </location>
</feature>
<accession>A0A0W0FT15</accession>
<comment type="caution">
    <text evidence="2">The sequence shown here is derived from an EMBL/GenBank/DDBJ whole genome shotgun (WGS) entry which is preliminary data.</text>
</comment>
<feature type="transmembrane region" description="Helical" evidence="1">
    <location>
        <begin position="6"/>
        <end position="33"/>
    </location>
</feature>
<evidence type="ECO:0000313" key="3">
    <source>
        <dbReference type="Proteomes" id="UP000054988"/>
    </source>
</evidence>
<keyword evidence="1" id="KW-1133">Transmembrane helix</keyword>
<protein>
    <submittedName>
        <fullName evidence="2">Uncharacterized protein</fullName>
    </submittedName>
</protein>
<dbReference type="AlphaFoldDB" id="A0A0W0FT15"/>
<gene>
    <name evidence="2" type="ORF">WG66_7965</name>
</gene>
<sequence>MRRGPTAFFLALWLETLLYGFHTVLFIICLFLLTRRKRPGHAVFLVTATFIFIFSSLHVGFMFKDAFVRFVGKKHHHRPTVPWPATITPKTFAFFADALVVYRCHAIWNFDVLYIIPAVVMVLVTAMVGAGDLDPHIQPKTSFFALSLATNLYVTAMAAGRLYYMGPAIRTIFARQPDFLRRYSRAFVITLETGIANSACFIIFLVLCRKDSTEGSALMVQDCFAQIMGIIPTLIIVVVGLGSDSYYKVSESETKRLRPIRTISLV</sequence>
<reference evidence="2 3" key="1">
    <citation type="submission" date="2015-12" db="EMBL/GenBank/DDBJ databases">
        <title>Draft genome sequence of Moniliophthora roreri, the causal agent of frosty pod rot of cacao.</title>
        <authorList>
            <person name="Aime M.C."/>
            <person name="Diaz-Valderrama J.R."/>
            <person name="Kijpornyongpan T."/>
            <person name="Phillips-Mora W."/>
        </authorList>
    </citation>
    <scope>NUCLEOTIDE SEQUENCE [LARGE SCALE GENOMIC DNA]</scope>
    <source>
        <strain evidence="2 3">MCA 2952</strain>
    </source>
</reference>
<feature type="transmembrane region" description="Helical" evidence="1">
    <location>
        <begin position="143"/>
        <end position="164"/>
    </location>
</feature>
<keyword evidence="1" id="KW-0812">Transmembrane</keyword>
<feature type="transmembrane region" description="Helical" evidence="1">
    <location>
        <begin position="227"/>
        <end position="247"/>
    </location>
</feature>
<keyword evidence="1" id="KW-0472">Membrane</keyword>
<evidence type="ECO:0000256" key="1">
    <source>
        <dbReference type="SAM" id="Phobius"/>
    </source>
</evidence>
<evidence type="ECO:0000313" key="2">
    <source>
        <dbReference type="EMBL" id="KTB39430.1"/>
    </source>
</evidence>
<dbReference type="Proteomes" id="UP000054988">
    <property type="component" value="Unassembled WGS sequence"/>
</dbReference>
<dbReference type="EMBL" id="LATX01001675">
    <property type="protein sequence ID" value="KTB39430.1"/>
    <property type="molecule type" value="Genomic_DNA"/>
</dbReference>
<feature type="transmembrane region" description="Helical" evidence="1">
    <location>
        <begin position="185"/>
        <end position="207"/>
    </location>
</feature>
<organism evidence="2 3">
    <name type="scientific">Moniliophthora roreri</name>
    <name type="common">Frosty pod rot fungus</name>
    <name type="synonym">Monilia roreri</name>
    <dbReference type="NCBI Taxonomy" id="221103"/>
    <lineage>
        <taxon>Eukaryota</taxon>
        <taxon>Fungi</taxon>
        <taxon>Dikarya</taxon>
        <taxon>Basidiomycota</taxon>
        <taxon>Agaricomycotina</taxon>
        <taxon>Agaricomycetes</taxon>
        <taxon>Agaricomycetidae</taxon>
        <taxon>Agaricales</taxon>
        <taxon>Marasmiineae</taxon>
        <taxon>Marasmiaceae</taxon>
        <taxon>Moniliophthora</taxon>
    </lineage>
</organism>